<dbReference type="SUPFAM" id="SSF52540">
    <property type="entry name" value="P-loop containing nucleoside triphosphate hydrolases"/>
    <property type="match status" value="1"/>
</dbReference>
<keyword evidence="3" id="KW-1185">Reference proteome</keyword>
<dbReference type="RefSeq" id="WP_111444327.1">
    <property type="nucleotide sequence ID" value="NZ_QKZK01000003.1"/>
</dbReference>
<dbReference type="OrthoDB" id="9768467at2"/>
<comment type="caution">
    <text evidence="2">The sequence shown here is derived from an EMBL/GenBank/DDBJ whole genome shotgun (WGS) entry which is preliminary data.</text>
</comment>
<dbReference type="Gene3D" id="3.40.50.300">
    <property type="entry name" value="P-loop containing nucleotide triphosphate hydrolases"/>
    <property type="match status" value="1"/>
</dbReference>
<evidence type="ECO:0000259" key="1">
    <source>
        <dbReference type="Pfam" id="PF13173"/>
    </source>
</evidence>
<protein>
    <recommendedName>
        <fullName evidence="1">AAA domain-containing protein</fullName>
    </recommendedName>
</protein>
<evidence type="ECO:0000313" key="3">
    <source>
        <dbReference type="Proteomes" id="UP000249239"/>
    </source>
</evidence>
<dbReference type="AlphaFoldDB" id="A0A2W7P480"/>
<dbReference type="InterPro" id="IPR041682">
    <property type="entry name" value="AAA_14"/>
</dbReference>
<dbReference type="Pfam" id="PF13173">
    <property type="entry name" value="AAA_14"/>
    <property type="match status" value="1"/>
</dbReference>
<dbReference type="PANTHER" id="PTHR42990:SF1">
    <property type="entry name" value="AAA+ ATPASE DOMAIN-CONTAINING PROTEIN"/>
    <property type="match status" value="1"/>
</dbReference>
<evidence type="ECO:0000313" key="2">
    <source>
        <dbReference type="EMBL" id="PZX20156.1"/>
    </source>
</evidence>
<reference evidence="2 3" key="1">
    <citation type="submission" date="2018-06" db="EMBL/GenBank/DDBJ databases">
        <title>Genomic Encyclopedia of Archaeal and Bacterial Type Strains, Phase II (KMG-II): from individual species to whole genera.</title>
        <authorList>
            <person name="Goeker M."/>
        </authorList>
    </citation>
    <scope>NUCLEOTIDE SEQUENCE [LARGE SCALE GENOMIC DNA]</scope>
    <source>
        <strain evidence="2 3">DSM 6779</strain>
    </source>
</reference>
<feature type="domain" description="AAA" evidence="1">
    <location>
        <begin position="31"/>
        <end position="154"/>
    </location>
</feature>
<name>A0A2W7P480_9BACT</name>
<gene>
    <name evidence="2" type="ORF">LX69_00612</name>
</gene>
<organism evidence="2 3">
    <name type="scientific">Breznakibacter xylanolyticus</name>
    <dbReference type="NCBI Taxonomy" id="990"/>
    <lineage>
        <taxon>Bacteria</taxon>
        <taxon>Pseudomonadati</taxon>
        <taxon>Bacteroidota</taxon>
        <taxon>Bacteroidia</taxon>
        <taxon>Marinilabiliales</taxon>
        <taxon>Marinilabiliaceae</taxon>
        <taxon>Breznakibacter</taxon>
    </lineage>
</organism>
<dbReference type="PANTHER" id="PTHR42990">
    <property type="entry name" value="ATPASE"/>
    <property type="match status" value="1"/>
</dbReference>
<dbReference type="EMBL" id="QKZK01000003">
    <property type="protein sequence ID" value="PZX20156.1"/>
    <property type="molecule type" value="Genomic_DNA"/>
</dbReference>
<dbReference type="InterPro" id="IPR027417">
    <property type="entry name" value="P-loop_NTPase"/>
</dbReference>
<dbReference type="Proteomes" id="UP000249239">
    <property type="component" value="Unassembled WGS sequence"/>
</dbReference>
<accession>A0A2W7P480</accession>
<sequence length="390" mass="45576">MQTFFNTHRYLLEHLDVPIHRELKDQIDWSHRLIGIKGARGVGKTTFLLDYAKSTYGLDRNCLYINLNNLYFTERSLISFADEFRKTGGKTLILDQVYKYPNWSEELRRCYDEFNDLQIVFSGSSVMRLKEENPELSGKVKAYQLNGFSFREYLNYKAGTNFHSVTLSDILSHHRDIAREIIDKVKPLAYFNDYLNHGYYPFFLEKRNFFENLVKTINLGLEIDISYLQQVELKYLPKLRKLLYLVGVSAPFQPNVSKLSSEIDTSRATVMNYLKYLRQGKLINLLYEGEEDPMKKPSMVYMHNPNLVFSVLHGDIDPGILHKTFFFNQVGYQHNVSASKNHDFLVNNEMAFCIDAKPNNGSDTDTIYARDMIEIGQDNEIPLWLFGFLY</sequence>
<proteinExistence type="predicted"/>